<evidence type="ECO:0000313" key="8">
    <source>
        <dbReference type="Proteomes" id="UP000295325"/>
    </source>
</evidence>
<dbReference type="Gene3D" id="3.40.109.10">
    <property type="entry name" value="NADH Oxidase"/>
    <property type="match status" value="1"/>
</dbReference>
<dbReference type="AlphaFoldDB" id="A0A4R7KBB4"/>
<dbReference type="RefSeq" id="WP_133629240.1">
    <property type="nucleotide sequence ID" value="NZ_SOAZ01000030.1"/>
</dbReference>
<organism evidence="7 8">
    <name type="scientific">Fonticella tunisiensis</name>
    <dbReference type="NCBI Taxonomy" id="1096341"/>
    <lineage>
        <taxon>Bacteria</taxon>
        <taxon>Bacillati</taxon>
        <taxon>Bacillota</taxon>
        <taxon>Clostridia</taxon>
        <taxon>Eubacteriales</taxon>
        <taxon>Clostridiaceae</taxon>
        <taxon>Fonticella</taxon>
    </lineage>
</organism>
<gene>
    <name evidence="7" type="ORF">EDD71_13030</name>
</gene>
<dbReference type="PANTHER" id="PTHR43673:SF2">
    <property type="entry name" value="NITROREDUCTASE"/>
    <property type="match status" value="1"/>
</dbReference>
<keyword evidence="4" id="KW-0288">FMN</keyword>
<evidence type="ECO:0000256" key="5">
    <source>
        <dbReference type="ARBA" id="ARBA00023002"/>
    </source>
</evidence>
<comment type="similarity">
    <text evidence="2">Belongs to the nitroreductase family.</text>
</comment>
<dbReference type="InterPro" id="IPR000415">
    <property type="entry name" value="Nitroreductase-like"/>
</dbReference>
<keyword evidence="5" id="KW-0560">Oxidoreductase</keyword>
<dbReference type="GO" id="GO:0016491">
    <property type="term" value="F:oxidoreductase activity"/>
    <property type="evidence" value="ECO:0007669"/>
    <property type="project" value="UniProtKB-KW"/>
</dbReference>
<keyword evidence="8" id="KW-1185">Reference proteome</keyword>
<evidence type="ECO:0000313" key="7">
    <source>
        <dbReference type="EMBL" id="TDT50370.1"/>
    </source>
</evidence>
<accession>A0A4R7KBB4</accession>
<feature type="domain" description="Nitroreductase" evidence="6">
    <location>
        <begin position="89"/>
        <end position="147"/>
    </location>
</feature>
<comment type="cofactor">
    <cofactor evidence="1">
        <name>FMN</name>
        <dbReference type="ChEBI" id="CHEBI:58210"/>
    </cofactor>
</comment>
<name>A0A4R7KBB4_9CLOT</name>
<dbReference type="Pfam" id="PF00881">
    <property type="entry name" value="Nitroreductase"/>
    <property type="match status" value="2"/>
</dbReference>
<reference evidence="7 8" key="1">
    <citation type="submission" date="2019-03" db="EMBL/GenBank/DDBJ databases">
        <title>Genomic Encyclopedia of Type Strains, Phase IV (KMG-IV): sequencing the most valuable type-strain genomes for metagenomic binning, comparative biology and taxonomic classification.</title>
        <authorList>
            <person name="Goeker M."/>
        </authorList>
    </citation>
    <scope>NUCLEOTIDE SEQUENCE [LARGE SCALE GENOMIC DNA]</scope>
    <source>
        <strain evidence="7 8">DSM 24455</strain>
    </source>
</reference>
<dbReference type="PANTHER" id="PTHR43673">
    <property type="entry name" value="NAD(P)H NITROREDUCTASE YDGI-RELATED"/>
    <property type="match status" value="1"/>
</dbReference>
<evidence type="ECO:0000256" key="3">
    <source>
        <dbReference type="ARBA" id="ARBA00022630"/>
    </source>
</evidence>
<dbReference type="EMBL" id="SOAZ01000030">
    <property type="protein sequence ID" value="TDT50370.1"/>
    <property type="molecule type" value="Genomic_DNA"/>
</dbReference>
<evidence type="ECO:0000256" key="4">
    <source>
        <dbReference type="ARBA" id="ARBA00022643"/>
    </source>
</evidence>
<keyword evidence="3" id="KW-0285">Flavoprotein</keyword>
<feature type="domain" description="Nitroreductase" evidence="6">
    <location>
        <begin position="7"/>
        <end position="61"/>
    </location>
</feature>
<proteinExistence type="inferred from homology"/>
<evidence type="ECO:0000259" key="6">
    <source>
        <dbReference type="Pfam" id="PF00881"/>
    </source>
</evidence>
<dbReference type="SUPFAM" id="SSF55469">
    <property type="entry name" value="FMN-dependent nitroreductase-like"/>
    <property type="match status" value="1"/>
</dbReference>
<dbReference type="Proteomes" id="UP000295325">
    <property type="component" value="Unassembled WGS sequence"/>
</dbReference>
<evidence type="ECO:0000256" key="1">
    <source>
        <dbReference type="ARBA" id="ARBA00001917"/>
    </source>
</evidence>
<evidence type="ECO:0000256" key="2">
    <source>
        <dbReference type="ARBA" id="ARBA00007118"/>
    </source>
</evidence>
<dbReference type="CDD" id="cd20609">
    <property type="entry name" value="nitroreductase"/>
    <property type="match status" value="1"/>
</dbReference>
<dbReference type="InterPro" id="IPR029479">
    <property type="entry name" value="Nitroreductase"/>
</dbReference>
<dbReference type="OrthoDB" id="9812105at2"/>
<comment type="caution">
    <text evidence="7">The sequence shown here is derived from an EMBL/GenBank/DDBJ whole genome shotgun (WGS) entry which is preliminary data.</text>
</comment>
<protein>
    <submittedName>
        <fullName evidence="7">Nitroreductase</fullName>
    </submittedName>
</protein>
<sequence length="167" mass="19131">MDFLELLKKRHSVRSYRPDKVEEEKLMKILEAGRLAPTAANKQAFKIVVIHTEGHEDELRRIYNRDWFVKAPIILGICTIPEKAWVRSDGKNYGDVDVSIVMDHMILEATALGLGTCWIGAFDKQAAIEVLKLGANLEPVAFTPLGYAREQNFIKYRKDLDEIVIYR</sequence>